<dbReference type="InterPro" id="IPR056125">
    <property type="entry name" value="DUF7708"/>
</dbReference>
<keyword evidence="4" id="KW-1185">Reference proteome</keyword>
<dbReference type="Proteomes" id="UP000184330">
    <property type="component" value="Unassembled WGS sequence"/>
</dbReference>
<accession>A0A1L7WS85</accession>
<feature type="domain" description="DUF7708" evidence="2">
    <location>
        <begin position="1"/>
        <end position="69"/>
    </location>
</feature>
<evidence type="ECO:0000313" key="3">
    <source>
        <dbReference type="EMBL" id="CZR55629.1"/>
    </source>
</evidence>
<feature type="coiled-coil region" evidence="1">
    <location>
        <begin position="43"/>
        <end position="70"/>
    </location>
</feature>
<dbReference type="AlphaFoldDB" id="A0A1L7WS85"/>
<keyword evidence="1" id="KW-0175">Coiled coil</keyword>
<reference evidence="3 4" key="1">
    <citation type="submission" date="2016-03" db="EMBL/GenBank/DDBJ databases">
        <authorList>
            <person name="Ploux O."/>
        </authorList>
    </citation>
    <scope>NUCLEOTIDE SEQUENCE [LARGE SCALE GENOMIC DNA]</scope>
    <source>
        <strain evidence="3 4">UAMH 11012</strain>
    </source>
</reference>
<evidence type="ECO:0000259" key="2">
    <source>
        <dbReference type="Pfam" id="PF24809"/>
    </source>
</evidence>
<sequence length="235" mass="27015">MQSHVEDLYSEIISFFDRASKWYKDGKFMHMLKSFTNPYSLRFKDLVDRIDEKTRRIDNLAATLAQAELRRMHILLESSKKGQEETHKLLVEVKQIMITNHSVTSSRLIDTYESTRQIQFAQIDVTSRTALPEPLQSLRYHQAMRKRRQGRSGIDFKYVTPLLQEWAMSKESSILLTQGSLPTRLMVQDLVADIIEVMPMGSQTLLKIRRSSTTGNVGFIHSISDLYGAEGACGR</sequence>
<dbReference type="STRING" id="576137.A0A1L7WS85"/>
<evidence type="ECO:0000313" key="4">
    <source>
        <dbReference type="Proteomes" id="UP000184330"/>
    </source>
</evidence>
<dbReference type="Pfam" id="PF24809">
    <property type="entry name" value="DUF7708"/>
    <property type="match status" value="1"/>
</dbReference>
<dbReference type="OrthoDB" id="61900at2759"/>
<dbReference type="EMBL" id="FJOG01000006">
    <property type="protein sequence ID" value="CZR55629.1"/>
    <property type="molecule type" value="Genomic_DNA"/>
</dbReference>
<proteinExistence type="predicted"/>
<name>A0A1L7WS85_9HELO</name>
<protein>
    <recommendedName>
        <fullName evidence="2">DUF7708 domain-containing protein</fullName>
    </recommendedName>
</protein>
<evidence type="ECO:0000256" key="1">
    <source>
        <dbReference type="SAM" id="Coils"/>
    </source>
</evidence>
<organism evidence="3 4">
    <name type="scientific">Phialocephala subalpina</name>
    <dbReference type="NCBI Taxonomy" id="576137"/>
    <lineage>
        <taxon>Eukaryota</taxon>
        <taxon>Fungi</taxon>
        <taxon>Dikarya</taxon>
        <taxon>Ascomycota</taxon>
        <taxon>Pezizomycotina</taxon>
        <taxon>Leotiomycetes</taxon>
        <taxon>Helotiales</taxon>
        <taxon>Mollisiaceae</taxon>
        <taxon>Phialocephala</taxon>
        <taxon>Phialocephala fortinii species complex</taxon>
    </lineage>
</organism>
<gene>
    <name evidence="3" type="ORF">PAC_05517</name>
</gene>